<gene>
    <name evidence="5" type="ORF">C492_12215</name>
</gene>
<keyword evidence="1" id="KW-0805">Transcription regulation</keyword>
<protein>
    <submittedName>
        <fullName evidence="5">Bacterio-opsin activator HTH domain protein</fullName>
    </submittedName>
</protein>
<evidence type="ECO:0000259" key="4">
    <source>
        <dbReference type="Pfam" id="PF15915"/>
    </source>
</evidence>
<dbReference type="OrthoDB" id="202021at2157"/>
<dbReference type="InterPro" id="IPR031803">
    <property type="entry name" value="BAT_GAF/HTH-assoc"/>
</dbReference>
<feature type="domain" description="HTH bat-type" evidence="3">
    <location>
        <begin position="157"/>
        <end position="208"/>
    </location>
</feature>
<reference evidence="5 6" key="1">
    <citation type="journal article" date="2014" name="PLoS Genet.">
        <title>Phylogenetically driven sequencing of extremely halophilic archaea reveals strategies for static and dynamic osmo-response.</title>
        <authorList>
            <person name="Becker E.A."/>
            <person name="Seitzer P.M."/>
            <person name="Tritt A."/>
            <person name="Larsen D."/>
            <person name="Krusor M."/>
            <person name="Yao A.I."/>
            <person name="Wu D."/>
            <person name="Madern D."/>
            <person name="Eisen J.A."/>
            <person name="Darling A.E."/>
            <person name="Facciotti M.T."/>
        </authorList>
    </citation>
    <scope>NUCLEOTIDE SEQUENCE [LARGE SCALE GENOMIC DNA]</scope>
    <source>
        <strain evidence="5 6">DSM 18795</strain>
    </source>
</reference>
<evidence type="ECO:0000313" key="5">
    <source>
        <dbReference type="EMBL" id="ELY58580.1"/>
    </source>
</evidence>
<organism evidence="5 6">
    <name type="scientific">Natronococcus jeotgali DSM 18795</name>
    <dbReference type="NCBI Taxonomy" id="1227498"/>
    <lineage>
        <taxon>Archaea</taxon>
        <taxon>Methanobacteriati</taxon>
        <taxon>Methanobacteriota</taxon>
        <taxon>Stenosarchaea group</taxon>
        <taxon>Halobacteria</taxon>
        <taxon>Halobacteriales</taxon>
        <taxon>Natrialbaceae</taxon>
        <taxon>Natronococcus</taxon>
    </lineage>
</organism>
<dbReference type="PANTHER" id="PTHR34236">
    <property type="entry name" value="DIMETHYL SULFOXIDE REDUCTASE TRANSCRIPTIONAL ACTIVATOR"/>
    <property type="match status" value="1"/>
</dbReference>
<evidence type="ECO:0000313" key="6">
    <source>
        <dbReference type="Proteomes" id="UP000011531"/>
    </source>
</evidence>
<evidence type="ECO:0000256" key="1">
    <source>
        <dbReference type="ARBA" id="ARBA00023015"/>
    </source>
</evidence>
<dbReference type="Pfam" id="PF15915">
    <property type="entry name" value="BAT"/>
    <property type="match status" value="1"/>
</dbReference>
<accession>L9XA45</accession>
<proteinExistence type="predicted"/>
<evidence type="ECO:0000259" key="3">
    <source>
        <dbReference type="Pfam" id="PF04967"/>
    </source>
</evidence>
<dbReference type="EMBL" id="AOIA01000114">
    <property type="protein sequence ID" value="ELY58580.1"/>
    <property type="molecule type" value="Genomic_DNA"/>
</dbReference>
<name>L9XA45_9EURY</name>
<comment type="caution">
    <text evidence="5">The sequence shown here is derived from an EMBL/GenBank/DDBJ whole genome shotgun (WGS) entry which is preliminary data.</text>
</comment>
<dbReference type="RefSeq" id="WP_008423792.1">
    <property type="nucleotide sequence ID" value="NZ_AOIA01000114.1"/>
</dbReference>
<sequence>MAITVKAYAEHERLALVPTFRRDEDLQITVLTQANTDPGSNVFPFRFEYDDVGELEGFLEDDPTVDEFELVDEGEDTHIYYIQHAERTKLLSPVVTRVNGFMSSAETKCRGWFLRLQLPDREALNTIWEYAEEYGVSFEIVEVYGRPRNETNVAYGLTEEQVEALTVAYRCGYFSEPREMALSDVADEIGLSSTAMSGRLRRGMRNLIAAALLDDEGVD</sequence>
<dbReference type="Pfam" id="PF04967">
    <property type="entry name" value="HTH_10"/>
    <property type="match status" value="1"/>
</dbReference>
<dbReference type="InterPro" id="IPR007050">
    <property type="entry name" value="HTH_bacterioopsin"/>
</dbReference>
<evidence type="ECO:0000256" key="2">
    <source>
        <dbReference type="ARBA" id="ARBA00023163"/>
    </source>
</evidence>
<dbReference type="PATRIC" id="fig|1227498.3.peg.2366"/>
<keyword evidence="6" id="KW-1185">Reference proteome</keyword>
<keyword evidence="2" id="KW-0804">Transcription</keyword>
<dbReference type="Proteomes" id="UP000011531">
    <property type="component" value="Unassembled WGS sequence"/>
</dbReference>
<feature type="domain" description="Bacterioopsin transcriptional activator GAF and HTH associated" evidence="4">
    <location>
        <begin position="24"/>
        <end position="139"/>
    </location>
</feature>
<dbReference type="PANTHER" id="PTHR34236:SF1">
    <property type="entry name" value="DIMETHYL SULFOXIDE REDUCTASE TRANSCRIPTIONAL ACTIVATOR"/>
    <property type="match status" value="1"/>
</dbReference>
<dbReference type="AlphaFoldDB" id="L9XA45"/>